<reference evidence="2" key="1">
    <citation type="journal article" date="2023" name="G3 (Bethesda)">
        <title>Genome assembly and association tests identify interacting loci associated with vigor, precocity, and sex in interspecific pistachio rootstocks.</title>
        <authorList>
            <person name="Palmer W."/>
            <person name="Jacygrad E."/>
            <person name="Sagayaradj S."/>
            <person name="Cavanaugh K."/>
            <person name="Han R."/>
            <person name="Bertier L."/>
            <person name="Beede B."/>
            <person name="Kafkas S."/>
            <person name="Golino D."/>
            <person name="Preece J."/>
            <person name="Michelmore R."/>
        </authorList>
    </citation>
    <scope>NUCLEOTIDE SEQUENCE [LARGE SCALE GENOMIC DNA]</scope>
</reference>
<comment type="caution">
    <text evidence="1">The sequence shown here is derived from an EMBL/GenBank/DDBJ whole genome shotgun (WGS) entry which is preliminary data.</text>
</comment>
<protein>
    <submittedName>
        <fullName evidence="1">Uncharacterized protein</fullName>
    </submittedName>
</protein>
<gene>
    <name evidence="1" type="ORF">Pint_18747</name>
</gene>
<sequence length="256" mass="28201">MSQTNCSLPFRCGNFAAGYPFWGGDRPSGCGHPDLQLYCGCDSISELFNYGYRGDYCSTDWPTMVINAVVYSILNIDEKAQILRISRVDYLDGICLPLYPNSTIKSTLLDYDPGYELLTLSYNCQGYASSPAGHFSCSENNTYSGYDNVSIAEGLAPTLEGCESFTTVPVSRSLHSTMIGNLSVLEEAIREGFQMKWTVSGIACEECKSNGSCGYDPLFNQTFCYCPNGQFSTSCSSSGKIRRLTMLPWNIPSYNL</sequence>
<organism evidence="1 2">
    <name type="scientific">Pistacia integerrima</name>
    <dbReference type="NCBI Taxonomy" id="434235"/>
    <lineage>
        <taxon>Eukaryota</taxon>
        <taxon>Viridiplantae</taxon>
        <taxon>Streptophyta</taxon>
        <taxon>Embryophyta</taxon>
        <taxon>Tracheophyta</taxon>
        <taxon>Spermatophyta</taxon>
        <taxon>Magnoliopsida</taxon>
        <taxon>eudicotyledons</taxon>
        <taxon>Gunneridae</taxon>
        <taxon>Pentapetalae</taxon>
        <taxon>rosids</taxon>
        <taxon>malvids</taxon>
        <taxon>Sapindales</taxon>
        <taxon>Anacardiaceae</taxon>
        <taxon>Pistacia</taxon>
    </lineage>
</organism>
<accession>A0ACC0YXX2</accession>
<dbReference type="Proteomes" id="UP001163603">
    <property type="component" value="Chromosome 4"/>
</dbReference>
<evidence type="ECO:0000313" key="1">
    <source>
        <dbReference type="EMBL" id="KAJ0042465.1"/>
    </source>
</evidence>
<name>A0ACC0YXX2_9ROSI</name>
<keyword evidence="2" id="KW-1185">Reference proteome</keyword>
<evidence type="ECO:0000313" key="2">
    <source>
        <dbReference type="Proteomes" id="UP001163603"/>
    </source>
</evidence>
<dbReference type="EMBL" id="CM047739">
    <property type="protein sequence ID" value="KAJ0042465.1"/>
    <property type="molecule type" value="Genomic_DNA"/>
</dbReference>
<proteinExistence type="predicted"/>